<feature type="compositionally biased region" description="Polar residues" evidence="9">
    <location>
        <begin position="14"/>
        <end position="23"/>
    </location>
</feature>
<evidence type="ECO:0000256" key="10">
    <source>
        <dbReference type="SAM" id="Phobius"/>
    </source>
</evidence>
<feature type="domain" description="GH16" evidence="11">
    <location>
        <begin position="195"/>
        <end position="580"/>
    </location>
</feature>
<keyword evidence="8" id="KW-0961">Cell wall biogenesis/degradation</keyword>
<feature type="compositionally biased region" description="Basic and acidic residues" evidence="9">
    <location>
        <begin position="99"/>
        <end position="109"/>
    </location>
</feature>
<feature type="region of interest" description="Disordered" evidence="9">
    <location>
        <begin position="72"/>
        <end position="109"/>
    </location>
</feature>
<dbReference type="InterPro" id="IPR000757">
    <property type="entry name" value="Beta-glucanase-like"/>
</dbReference>
<evidence type="ECO:0000313" key="13">
    <source>
        <dbReference type="Proteomes" id="UP001556367"/>
    </source>
</evidence>
<evidence type="ECO:0000256" key="8">
    <source>
        <dbReference type="ARBA" id="ARBA00023316"/>
    </source>
</evidence>
<comment type="similarity">
    <text evidence="2">Belongs to the SKN1/KRE6 family.</text>
</comment>
<keyword evidence="13" id="KW-1185">Reference proteome</keyword>
<evidence type="ECO:0000256" key="1">
    <source>
        <dbReference type="ARBA" id="ARBA00004606"/>
    </source>
</evidence>
<evidence type="ECO:0000256" key="4">
    <source>
        <dbReference type="ARBA" id="ARBA00022968"/>
    </source>
</evidence>
<feature type="compositionally biased region" description="Polar residues" evidence="9">
    <location>
        <begin position="72"/>
        <end position="92"/>
    </location>
</feature>
<dbReference type="PANTHER" id="PTHR31361">
    <property type="entry name" value="BETA-GLUCAN SYNTHESIS-ASSOCIATED PROTEIN KRE6-RELATED"/>
    <property type="match status" value="1"/>
</dbReference>
<dbReference type="Pfam" id="PF03935">
    <property type="entry name" value="SKN1_KRE6_Sbg1"/>
    <property type="match status" value="1"/>
</dbReference>
<accession>A0ABR3J8D7</accession>
<sequence length="628" mass="69141">MSNNPNGQRKYFPQTPSATSLLPPQSRPPPNAVQAAFARGPPSLRSVSSNASLHDTRYAAVGSRLAASTAPSISDKFSLSPDPSSWGAQISPNVPEPDDYLHNPDPRRDMKSDAGGHVFTWRGLTNLGCMLILGLGLVALFAGYPIIAHFTTRPLSTLGGFNFGGINGSGQARRVLFLDEAIFNDPSIQVPSMPGNWGLIDLDTPKELYTKKGYHDGAELQLVFSDEFNQEGRTFYPGDDPYWEAANYHYWSTNNMEWYDPEAVTTKGGSLQITLDRKETHGLHYEGGLIMSWNKFCFTGGLIESSVMLPGVNNVVGLWPALWTLGNLGRAGYGATLEGMWPYTYDSCDVGTVRNQTVNGKPEAATVGGDKGQKGILSFLQGQRLSRCTCPGESHPGPVHSDGTYVGRSAPEIDVFEAQVKGDPPVGEVSQSAQWGPFNARYEWFNTSDNVIFHDSTTHLNDYLGGVFQQATSGVAVTNQQCYELTGGCFSVYAFEYKPGFDDAYITWVTDNKRTWTIFAGGTAADTRVDIGPRPVPQEPMYIIINLGMSENFGHVDLEHLTFPTKMLVDWVRVYQRKDSINIGCDPKDFPTSAYINQYLEAYTNPNLTTWVDDYKQPIPKNRFLGEC</sequence>
<comment type="subcellular location">
    <subcellularLocation>
        <location evidence="1">Membrane</location>
        <topology evidence="1">Single-pass type II membrane protein</topology>
    </subcellularLocation>
</comment>
<keyword evidence="6 10" id="KW-0472">Membrane</keyword>
<protein>
    <recommendedName>
        <fullName evidence="11">GH16 domain-containing protein</fullName>
    </recommendedName>
</protein>
<feature type="transmembrane region" description="Helical" evidence="10">
    <location>
        <begin position="127"/>
        <end position="147"/>
    </location>
</feature>
<dbReference type="CDD" id="cd02180">
    <property type="entry name" value="GH16_fungal_KRE6_glucanase"/>
    <property type="match status" value="1"/>
</dbReference>
<evidence type="ECO:0000256" key="9">
    <source>
        <dbReference type="SAM" id="MobiDB-lite"/>
    </source>
</evidence>
<proteinExistence type="inferred from homology"/>
<evidence type="ECO:0000313" key="12">
    <source>
        <dbReference type="EMBL" id="KAL0951415.1"/>
    </source>
</evidence>
<dbReference type="EMBL" id="JASNQZ010000011">
    <property type="protein sequence ID" value="KAL0951415.1"/>
    <property type="molecule type" value="Genomic_DNA"/>
</dbReference>
<dbReference type="InterPro" id="IPR013320">
    <property type="entry name" value="ConA-like_dom_sf"/>
</dbReference>
<name>A0ABR3J8D7_9AGAR</name>
<evidence type="ECO:0000256" key="3">
    <source>
        <dbReference type="ARBA" id="ARBA00022692"/>
    </source>
</evidence>
<evidence type="ECO:0000256" key="7">
    <source>
        <dbReference type="ARBA" id="ARBA00023180"/>
    </source>
</evidence>
<organism evidence="12 13">
    <name type="scientific">Hohenbuehelia grisea</name>
    <dbReference type="NCBI Taxonomy" id="104357"/>
    <lineage>
        <taxon>Eukaryota</taxon>
        <taxon>Fungi</taxon>
        <taxon>Dikarya</taxon>
        <taxon>Basidiomycota</taxon>
        <taxon>Agaricomycotina</taxon>
        <taxon>Agaricomycetes</taxon>
        <taxon>Agaricomycetidae</taxon>
        <taxon>Agaricales</taxon>
        <taxon>Pleurotineae</taxon>
        <taxon>Pleurotaceae</taxon>
        <taxon>Hohenbuehelia</taxon>
    </lineage>
</organism>
<keyword evidence="4" id="KW-0735">Signal-anchor</keyword>
<dbReference type="SUPFAM" id="SSF49899">
    <property type="entry name" value="Concanavalin A-like lectins/glucanases"/>
    <property type="match status" value="1"/>
</dbReference>
<comment type="caution">
    <text evidence="12">The sequence shown here is derived from an EMBL/GenBank/DDBJ whole genome shotgun (WGS) entry which is preliminary data.</text>
</comment>
<evidence type="ECO:0000259" key="11">
    <source>
        <dbReference type="PROSITE" id="PS51762"/>
    </source>
</evidence>
<evidence type="ECO:0000256" key="5">
    <source>
        <dbReference type="ARBA" id="ARBA00022989"/>
    </source>
</evidence>
<dbReference type="InterPro" id="IPR005629">
    <property type="entry name" value="Skn1/Kre6/Sbg1"/>
</dbReference>
<feature type="region of interest" description="Disordered" evidence="9">
    <location>
        <begin position="1"/>
        <end position="50"/>
    </location>
</feature>
<dbReference type="PROSITE" id="PS51762">
    <property type="entry name" value="GH16_2"/>
    <property type="match status" value="1"/>
</dbReference>
<gene>
    <name evidence="12" type="ORF">HGRIS_008107</name>
</gene>
<dbReference type="Proteomes" id="UP001556367">
    <property type="component" value="Unassembled WGS sequence"/>
</dbReference>
<dbReference type="Gene3D" id="2.60.120.200">
    <property type="match status" value="2"/>
</dbReference>
<keyword evidence="7" id="KW-0325">Glycoprotein</keyword>
<keyword evidence="5 10" id="KW-1133">Transmembrane helix</keyword>
<keyword evidence="3 10" id="KW-0812">Transmembrane</keyword>
<dbReference type="PANTHER" id="PTHR31361:SF1">
    <property type="entry name" value="BETA-GLUCAN SYNTHESIS-ASSOCIATED PROTEIN KRE6-RELATED"/>
    <property type="match status" value="1"/>
</dbReference>
<evidence type="ECO:0000256" key="6">
    <source>
        <dbReference type="ARBA" id="ARBA00023136"/>
    </source>
</evidence>
<reference evidence="13" key="1">
    <citation type="submission" date="2024-06" db="EMBL/GenBank/DDBJ databases">
        <title>Multi-omics analyses provide insights into the biosynthesis of the anticancer antibiotic pleurotin in Hohenbuehelia grisea.</title>
        <authorList>
            <person name="Weaver J.A."/>
            <person name="Alberti F."/>
        </authorList>
    </citation>
    <scope>NUCLEOTIDE SEQUENCE [LARGE SCALE GENOMIC DNA]</scope>
    <source>
        <strain evidence="13">T-177</strain>
    </source>
</reference>
<evidence type="ECO:0000256" key="2">
    <source>
        <dbReference type="ARBA" id="ARBA00010962"/>
    </source>
</evidence>